<dbReference type="GO" id="GO:0140359">
    <property type="term" value="F:ABC-type transporter activity"/>
    <property type="evidence" value="ECO:0007669"/>
    <property type="project" value="InterPro"/>
</dbReference>
<dbReference type="AlphaFoldDB" id="A0A8J3EN81"/>
<dbReference type="PANTHER" id="PTHR37305:SF1">
    <property type="entry name" value="MEMBRANE PROTEIN"/>
    <property type="match status" value="1"/>
</dbReference>
<feature type="transmembrane region" description="Helical" evidence="1">
    <location>
        <begin position="196"/>
        <end position="221"/>
    </location>
</feature>
<sequence>MMKDLMNVISIEWMKLIHKKRLWITLILGVVFVIGLSALGYLDGQYDGIKVTKQQIKYQEQNLARIQAGKEKPQNKKELVQELKQQLKEMQQLQSGNWRPISEKQLQNYKDREKENQLDAYGKTEMVKLQYHLEHNVRLLPDWTTTGYQQTKDLMTYTSAIFLPMLVVVLIADILSGETTSGTIKLLLVRPISRTTILFGKWIVSLLATIFLSLSFLFALWGANLAFYGTKGAFQPIVVGLRYTFKEKLVNGINQLQTIPHMDHAAVLPVYQF</sequence>
<keyword evidence="1" id="KW-0472">Membrane</keyword>
<reference evidence="2" key="1">
    <citation type="journal article" date="2014" name="Int. J. Syst. Evol. Microbiol.">
        <title>Complete genome sequence of Corynebacterium casei LMG S-19264T (=DSM 44701T), isolated from a smear-ripened cheese.</title>
        <authorList>
            <consortium name="US DOE Joint Genome Institute (JGI-PGF)"/>
            <person name="Walter F."/>
            <person name="Albersmeier A."/>
            <person name="Kalinowski J."/>
            <person name="Ruckert C."/>
        </authorList>
    </citation>
    <scope>NUCLEOTIDE SEQUENCE</scope>
    <source>
        <strain evidence="2">CGMCC 1.12777</strain>
    </source>
</reference>
<dbReference type="EMBL" id="BMFV01000037">
    <property type="protein sequence ID" value="GGH87102.1"/>
    <property type="molecule type" value="Genomic_DNA"/>
</dbReference>
<keyword evidence="3" id="KW-1185">Reference proteome</keyword>
<dbReference type="Pfam" id="PF12679">
    <property type="entry name" value="ABC2_membrane_2"/>
    <property type="match status" value="1"/>
</dbReference>
<reference evidence="2" key="2">
    <citation type="submission" date="2020-09" db="EMBL/GenBank/DDBJ databases">
        <authorList>
            <person name="Sun Q."/>
            <person name="Zhou Y."/>
        </authorList>
    </citation>
    <scope>NUCLEOTIDE SEQUENCE</scope>
    <source>
        <strain evidence="2">CGMCC 1.12777</strain>
    </source>
</reference>
<evidence type="ECO:0008006" key="4">
    <source>
        <dbReference type="Google" id="ProtNLM"/>
    </source>
</evidence>
<dbReference type="GO" id="GO:0005886">
    <property type="term" value="C:plasma membrane"/>
    <property type="evidence" value="ECO:0007669"/>
    <property type="project" value="UniProtKB-SubCell"/>
</dbReference>
<proteinExistence type="predicted"/>
<gene>
    <name evidence="2" type="ORF">GCM10007096_36340</name>
</gene>
<feature type="transmembrane region" description="Helical" evidence="1">
    <location>
        <begin position="154"/>
        <end position="175"/>
    </location>
</feature>
<organism evidence="2 3">
    <name type="scientific">Pullulanibacillus pueri</name>
    <dbReference type="NCBI Taxonomy" id="1437324"/>
    <lineage>
        <taxon>Bacteria</taxon>
        <taxon>Bacillati</taxon>
        <taxon>Bacillota</taxon>
        <taxon>Bacilli</taxon>
        <taxon>Bacillales</taxon>
        <taxon>Sporolactobacillaceae</taxon>
        <taxon>Pullulanibacillus</taxon>
    </lineage>
</organism>
<evidence type="ECO:0000313" key="3">
    <source>
        <dbReference type="Proteomes" id="UP000656813"/>
    </source>
</evidence>
<evidence type="ECO:0000256" key="1">
    <source>
        <dbReference type="SAM" id="Phobius"/>
    </source>
</evidence>
<dbReference type="PANTHER" id="PTHR37305">
    <property type="entry name" value="INTEGRAL MEMBRANE PROTEIN-RELATED"/>
    <property type="match status" value="1"/>
</dbReference>
<keyword evidence="1" id="KW-0812">Transmembrane</keyword>
<comment type="caution">
    <text evidence="2">The sequence shown here is derived from an EMBL/GenBank/DDBJ whole genome shotgun (WGS) entry which is preliminary data.</text>
</comment>
<protein>
    <recommendedName>
        <fullName evidence="4">ABC transporter permease</fullName>
    </recommendedName>
</protein>
<name>A0A8J3EN81_9BACL</name>
<accession>A0A8J3EN81</accession>
<dbReference type="Proteomes" id="UP000656813">
    <property type="component" value="Unassembled WGS sequence"/>
</dbReference>
<dbReference type="RefSeq" id="WP_188498806.1">
    <property type="nucleotide sequence ID" value="NZ_BMFV01000037.1"/>
</dbReference>
<evidence type="ECO:0000313" key="2">
    <source>
        <dbReference type="EMBL" id="GGH87102.1"/>
    </source>
</evidence>
<feature type="transmembrane region" description="Helical" evidence="1">
    <location>
        <begin position="21"/>
        <end position="42"/>
    </location>
</feature>
<keyword evidence="1" id="KW-1133">Transmembrane helix</keyword>